<feature type="coiled-coil region" evidence="5">
    <location>
        <begin position="1579"/>
        <end position="1725"/>
    </location>
</feature>
<dbReference type="InterPro" id="IPR011992">
    <property type="entry name" value="EF-hand-dom_pair"/>
</dbReference>
<dbReference type="Gene3D" id="1.10.238.10">
    <property type="entry name" value="EF-hand"/>
    <property type="match status" value="1"/>
</dbReference>
<feature type="compositionally biased region" description="Polar residues" evidence="6">
    <location>
        <begin position="246"/>
        <end position="257"/>
    </location>
</feature>
<evidence type="ECO:0000256" key="1">
    <source>
        <dbReference type="ARBA" id="ARBA00004300"/>
    </source>
</evidence>
<dbReference type="EMBL" id="OX395126">
    <property type="protein sequence ID" value="CAI5764860.1"/>
    <property type="molecule type" value="Genomic_DNA"/>
</dbReference>
<dbReference type="PANTHER" id="PTHR18905:SF11">
    <property type="entry name" value="NINEIN"/>
    <property type="match status" value="1"/>
</dbReference>
<dbReference type="PANTHER" id="PTHR18905">
    <property type="entry name" value="NINEIN"/>
    <property type="match status" value="1"/>
</dbReference>
<keyword evidence="4" id="KW-0206">Cytoskeleton</keyword>
<feature type="coiled-coil region" evidence="5">
    <location>
        <begin position="816"/>
        <end position="857"/>
    </location>
</feature>
<feature type="coiled-coil region" evidence="5">
    <location>
        <begin position="1766"/>
        <end position="1892"/>
    </location>
</feature>
<evidence type="ECO:0000256" key="4">
    <source>
        <dbReference type="ARBA" id="ARBA00023212"/>
    </source>
</evidence>
<dbReference type="GO" id="GO:0051642">
    <property type="term" value="P:centrosome localization"/>
    <property type="evidence" value="ECO:0007669"/>
    <property type="project" value="TreeGrafter"/>
</dbReference>
<dbReference type="PROSITE" id="PS50222">
    <property type="entry name" value="EF_HAND_2"/>
    <property type="match status" value="2"/>
</dbReference>
<feature type="domain" description="EF-hand" evidence="7">
    <location>
        <begin position="480"/>
        <end position="515"/>
    </location>
</feature>
<evidence type="ECO:0000313" key="8">
    <source>
        <dbReference type="EMBL" id="CAI5764860.1"/>
    </source>
</evidence>
<evidence type="ECO:0000313" key="9">
    <source>
        <dbReference type="Proteomes" id="UP001178461"/>
    </source>
</evidence>
<feature type="coiled-coil region" evidence="5">
    <location>
        <begin position="525"/>
        <end position="559"/>
    </location>
</feature>
<feature type="coiled-coil region" evidence="5">
    <location>
        <begin position="2063"/>
        <end position="2171"/>
    </location>
</feature>
<dbReference type="GO" id="GO:0097431">
    <property type="term" value="C:mitotic spindle pole"/>
    <property type="evidence" value="ECO:0007669"/>
    <property type="project" value="TreeGrafter"/>
</dbReference>
<evidence type="ECO:0000256" key="3">
    <source>
        <dbReference type="ARBA" id="ARBA00022553"/>
    </source>
</evidence>
<feature type="coiled-coil region" evidence="5">
    <location>
        <begin position="884"/>
        <end position="1211"/>
    </location>
</feature>
<name>A0AA35NX80_9SAUR</name>
<dbReference type="GO" id="GO:0097539">
    <property type="term" value="C:ciliary transition fiber"/>
    <property type="evidence" value="ECO:0007669"/>
    <property type="project" value="TreeGrafter"/>
</dbReference>
<dbReference type="GO" id="GO:0090222">
    <property type="term" value="P:centrosome-templated microtubule nucleation"/>
    <property type="evidence" value="ECO:0007669"/>
    <property type="project" value="TreeGrafter"/>
</dbReference>
<feature type="compositionally biased region" description="Pro residues" evidence="6">
    <location>
        <begin position="18"/>
        <end position="35"/>
    </location>
</feature>
<feature type="coiled-coil region" evidence="5">
    <location>
        <begin position="1473"/>
        <end position="1538"/>
    </location>
</feature>
<evidence type="ECO:0000259" key="7">
    <source>
        <dbReference type="PROSITE" id="PS50222"/>
    </source>
</evidence>
<dbReference type="SUPFAM" id="SSF47473">
    <property type="entry name" value="EF-hand"/>
    <property type="match status" value="2"/>
</dbReference>
<feature type="region of interest" description="Disordered" evidence="6">
    <location>
        <begin position="246"/>
        <end position="267"/>
    </location>
</feature>
<dbReference type="InterPro" id="IPR002048">
    <property type="entry name" value="EF_hand_dom"/>
</dbReference>
<evidence type="ECO:0000256" key="5">
    <source>
        <dbReference type="SAM" id="Coils"/>
    </source>
</evidence>
<feature type="coiled-coil region" evidence="5">
    <location>
        <begin position="1326"/>
        <end position="1353"/>
    </location>
</feature>
<feature type="coiled-coil region" evidence="5">
    <location>
        <begin position="693"/>
        <end position="727"/>
    </location>
</feature>
<feature type="region of interest" description="Disordered" evidence="6">
    <location>
        <begin position="1374"/>
        <end position="1394"/>
    </location>
</feature>
<keyword evidence="3" id="KW-0597">Phosphoprotein</keyword>
<dbReference type="GO" id="GO:0000242">
    <property type="term" value="C:pericentriolar material"/>
    <property type="evidence" value="ECO:0007669"/>
    <property type="project" value="TreeGrafter"/>
</dbReference>
<evidence type="ECO:0000256" key="6">
    <source>
        <dbReference type="SAM" id="MobiDB-lite"/>
    </source>
</evidence>
<protein>
    <submittedName>
        <fullName evidence="8">Ninein isoform X1</fullName>
    </submittedName>
</protein>
<feature type="region of interest" description="Disordered" evidence="6">
    <location>
        <begin position="1"/>
        <end position="92"/>
    </location>
</feature>
<proteinExistence type="predicted"/>
<feature type="domain" description="EF-hand" evidence="7">
    <location>
        <begin position="171"/>
        <end position="206"/>
    </location>
</feature>
<feature type="compositionally biased region" description="Gly residues" evidence="6">
    <location>
        <begin position="75"/>
        <end position="84"/>
    </location>
</feature>
<sequence>MPASCCWPGPSPSGRLRPLPPSACQPGPPAAPPAPGSRGGLCGPGSPPPPPSRPASGAPPPSPCAVARLRPWRGKSGGGGGGRAKGCSVRRGAARDLDRRLAESGGGWGKEEEEEGGEPCRAVPCHFLGSLTLTFTIQEQGAFMRPSSRRFAVSSHLSAVGYGMDEAEQDQSEARLKELFDSFDVTGTGSLGHEELTELCHVLQLETVAPGALQQTLLQGDLLSRVHFDQFKEALILILSRTLTNEESFQEPDSSPEAQPKYIKGGKRYGRRSLPEFQKSVEDFAEVTVIEPLNEEAQPSCISNNDCEEHWRSQDSEEYEAEGQLRFWNPDDLNASPNISPTQDWIEEKLHEVCESLGICRDGHLSRKKLVSICKQYGLQNVDIQVAEDVFRNLEHDGTMSIEDFFYGFFKIGKPLPPSASTPYRQLKRHLSMQSFDECGRRTTTPSAMTSTIGFRVFSSLDDGMGYAEVEQILDAWHEEGIENSHEILKALDFNLDGRINLTELTLALENELLITKNGIYQAVLASFKTEIRHLMEQADQEAREKEKLRLDLEKAEKWKLFMTSEVDERHSAIERQNEYNLSKLEEEYKERVAALKSELQREREQIQQQASKQQADLEEEMAKLRTEENDLRDCLALTLKENSRLENELQETGEKLLKCEGTISKLQKNWENVLAEKYGDLDPGSAEFFLQEERLMQMKNTYERQCRELQDQIDELQSQLEEYQGQGRVARTPLKASLYEELDDGGTEGTQAPGSEDCNPLNMSIEAEMAIEQLKDQHQQDLCSLQEELQNRLCHYQKQLEESKTRCGQEQEILQQHHAQERQALQEQVDRLQAQVSELQEELERLRQEWQEADSQQKVETGSLQASLEEKASLVDQLKFQHQEELQARLQEAREGFGREREELVQARVRLEEKMRAMAQTVQEEKAEMEGCFHEQLRRLEEKLVVEKEALQQELARKYREELEEERAKMENEFNGRVSQMEEQFAADRQALVSKYGEALKGLEERYQQELREASEEKSQWEFEKDEMAQEDAETQERWKEMLAQEKEALLALTEEKQLLEKHFEECVSSLVLEKEQLQKQLEDVTKREHELHQRLLQRQEVHQQEFQKREDEGEMSRVEEDQELLLQKLKRQEAEFKEEKDKLTLRLATVERLKQEALTRAAEEKEELRAKVLTLEGNIEELQQELQRLSKLQRNLAFLNREADTQKGDFPAKPQEPRELMDFLSDQRKDQEPTAEGGSATVSAERKLLRSPARSPSFITLVPESLGDSRLLNVRDQDDAQVKTDDGVGESGSLAMEIEETILEGPMETTLVLEKAYEEIWVENDTLKRQQHQLRERISLLEAKCDQATLDRQDMASQVEKELEEILKTIPQPNALPCGSEERGEGLRRGQASVAKLHPDCIGGNKRPLAGAPEAELQAVEIADHRGAIGTEKGELENQAPELWGAAAERDVSSRGQNKGFPAPEELELQNQALKAEVGKLLEQNARLEDRLPQLLRLQSRLEESDRESLALTQEKVRLQERVVELEEAHGQMSTENAELLNANLVLQSRLGKMEAFVATLKTPKSGRRHGWGENGARDAETEAKGLLELNRKLKEKVAALLKQKGSHAQEREDLNAVLWGLRNTCGEQRQELEFMRCEMDRLREENALLRNKIAFMNEEGSICDLRLRELNGSREELWQQMESVQKEKVAVQKMAENLKKQASELKARNQQLEFENAELDRKTSPHQVDVQDLNQRLRKVHQQKEVEKGVPEEREGSWLREELENWKIQSSTLEMELSQLRAQTLALEQENNFLKEELEKGKQITRCPDLSDLQNEISGVLVKNEKLLKEKEALSEELNRCAQKVAKVAFLEDLVACLKQEKSSLEHQNQILKTQKAASQDKNRALEAAVHSAGLQSQQKQLCWGDEVGLLAKQDQQLLRQDNEHLQQELQSTSSDLARSREKIRQLESTILSQKHLKHQSHLGIVNAIEQEKASLKRECERLQKELASANWKISQMSSLERKLEAANLENEGLRKKQVKRDEQVMEQLLHSSSSMMLSPSQHPRDLQQQGCPVVPWEDYQQLQRQFLQEERRCQRLQEELENRPLETNMPQGGQEHLLQTMEKRMMDVEQQLRLVKRLLQDKVNQLKEQLAKNTKADEMVKDLFVENAQLLKALEMTERRQKTVEKKNYLLEEKIANLGRIVKNLTSPTLGSAAQLGS</sequence>
<reference evidence="8" key="1">
    <citation type="submission" date="2022-12" db="EMBL/GenBank/DDBJ databases">
        <authorList>
            <person name="Alioto T."/>
            <person name="Alioto T."/>
            <person name="Gomez Garrido J."/>
        </authorList>
    </citation>
    <scope>NUCLEOTIDE SEQUENCE</scope>
</reference>
<dbReference type="GO" id="GO:0005509">
    <property type="term" value="F:calcium ion binding"/>
    <property type="evidence" value="ECO:0007669"/>
    <property type="project" value="InterPro"/>
</dbReference>
<evidence type="ECO:0000256" key="2">
    <source>
        <dbReference type="ARBA" id="ARBA00022490"/>
    </source>
</evidence>
<keyword evidence="5" id="KW-0175">Coiled coil</keyword>
<gene>
    <name evidence="8" type="ORF">PODLI_1B001008</name>
</gene>
<keyword evidence="9" id="KW-1185">Reference proteome</keyword>
<feature type="coiled-coil region" evidence="5">
    <location>
        <begin position="586"/>
        <end position="663"/>
    </location>
</feature>
<comment type="subcellular location">
    <subcellularLocation>
        <location evidence="1">Cytoplasm</location>
        <location evidence="1">Cytoskeleton</location>
        <location evidence="1">Microtubule organizing center</location>
        <location evidence="1">Centrosome</location>
    </subcellularLocation>
</comment>
<dbReference type="GO" id="GO:0034454">
    <property type="term" value="P:microtubule anchoring at centrosome"/>
    <property type="evidence" value="ECO:0007669"/>
    <property type="project" value="TreeGrafter"/>
</dbReference>
<feature type="compositionally biased region" description="Pro residues" evidence="6">
    <location>
        <begin position="45"/>
        <end position="63"/>
    </location>
</feature>
<keyword evidence="2" id="KW-0963">Cytoplasm</keyword>
<dbReference type="Proteomes" id="UP001178461">
    <property type="component" value="Chromosome 1"/>
</dbReference>
<accession>A0AA35NX80</accession>
<organism evidence="8 9">
    <name type="scientific">Podarcis lilfordi</name>
    <name type="common">Lilford's wall lizard</name>
    <dbReference type="NCBI Taxonomy" id="74358"/>
    <lineage>
        <taxon>Eukaryota</taxon>
        <taxon>Metazoa</taxon>
        <taxon>Chordata</taxon>
        <taxon>Craniata</taxon>
        <taxon>Vertebrata</taxon>
        <taxon>Euteleostomi</taxon>
        <taxon>Lepidosauria</taxon>
        <taxon>Squamata</taxon>
        <taxon>Bifurcata</taxon>
        <taxon>Unidentata</taxon>
        <taxon>Episquamata</taxon>
        <taxon>Laterata</taxon>
        <taxon>Lacertibaenia</taxon>
        <taxon>Lacertidae</taxon>
        <taxon>Podarcis</taxon>
    </lineage>
</organism>
<feature type="coiled-coil region" evidence="5">
    <location>
        <begin position="1919"/>
        <end position="2020"/>
    </location>
</feature>
<dbReference type="GO" id="GO:0005814">
    <property type="term" value="C:centriole"/>
    <property type="evidence" value="ECO:0007669"/>
    <property type="project" value="TreeGrafter"/>
</dbReference>